<keyword evidence="1" id="KW-1133">Transmembrane helix</keyword>
<reference evidence="2 3" key="1">
    <citation type="submission" date="2019-09" db="EMBL/GenBank/DDBJ databases">
        <authorList>
            <person name="Chandra G."/>
            <person name="Truman W A."/>
        </authorList>
    </citation>
    <scope>NUCLEOTIDE SEQUENCE [LARGE SCALE GENOMIC DNA]</scope>
    <source>
        <strain evidence="2">PS880</strain>
    </source>
</reference>
<feature type="transmembrane region" description="Helical" evidence="1">
    <location>
        <begin position="75"/>
        <end position="98"/>
    </location>
</feature>
<evidence type="ECO:0000313" key="2">
    <source>
        <dbReference type="EMBL" id="VVP31510.1"/>
    </source>
</evidence>
<sequence length="141" mass="15375">MKLFYFDKFSEPQGGSPYLAMFAFVVLYYVVTLVVGFLIGGAAGSEIASDWWIGVFLGILPTSSRYGIKIGRLRTILLLAVAAAFLYFAKTITGELIPFTLTEQMGTIKILAAVGALMVIGLICVKLVGRFIWKGFTGNLF</sequence>
<accession>A0A5E7N4K5</accession>
<feature type="transmembrane region" description="Helical" evidence="1">
    <location>
        <begin position="51"/>
        <end position="68"/>
    </location>
</feature>
<protein>
    <submittedName>
        <fullName evidence="2">Uncharacterized protein</fullName>
    </submittedName>
</protein>
<evidence type="ECO:0000313" key="3">
    <source>
        <dbReference type="Proteomes" id="UP000375525"/>
    </source>
</evidence>
<proteinExistence type="predicted"/>
<dbReference type="AlphaFoldDB" id="A0A5E7N4K5"/>
<gene>
    <name evidence="2" type="ORF">PS880_04366</name>
</gene>
<keyword evidence="1" id="KW-0812">Transmembrane</keyword>
<keyword evidence="1" id="KW-0472">Membrane</keyword>
<dbReference type="Proteomes" id="UP000375525">
    <property type="component" value="Unassembled WGS sequence"/>
</dbReference>
<dbReference type="EMBL" id="CABVIH010000023">
    <property type="protein sequence ID" value="VVP31510.1"/>
    <property type="molecule type" value="Genomic_DNA"/>
</dbReference>
<name>A0A5E7N4K5_PSEFL</name>
<feature type="transmembrane region" description="Helical" evidence="1">
    <location>
        <begin position="18"/>
        <end position="39"/>
    </location>
</feature>
<feature type="transmembrane region" description="Helical" evidence="1">
    <location>
        <begin position="110"/>
        <end position="133"/>
    </location>
</feature>
<evidence type="ECO:0000256" key="1">
    <source>
        <dbReference type="SAM" id="Phobius"/>
    </source>
</evidence>
<organism evidence="2 3">
    <name type="scientific">Pseudomonas fluorescens</name>
    <dbReference type="NCBI Taxonomy" id="294"/>
    <lineage>
        <taxon>Bacteria</taxon>
        <taxon>Pseudomonadati</taxon>
        <taxon>Pseudomonadota</taxon>
        <taxon>Gammaproteobacteria</taxon>
        <taxon>Pseudomonadales</taxon>
        <taxon>Pseudomonadaceae</taxon>
        <taxon>Pseudomonas</taxon>
    </lineage>
</organism>